<dbReference type="InterPro" id="IPR011990">
    <property type="entry name" value="TPR-like_helical_dom_sf"/>
</dbReference>
<dbReference type="Gene3D" id="1.25.40.10">
    <property type="entry name" value="Tetratricopeptide repeat domain"/>
    <property type="match status" value="1"/>
</dbReference>
<dbReference type="RefSeq" id="WP_023269031.1">
    <property type="nucleotide sequence ID" value="NZ_AXZL01000076.1"/>
</dbReference>
<proteinExistence type="predicted"/>
<dbReference type="Gene3D" id="1.20.58.320">
    <property type="entry name" value="TPR-like"/>
    <property type="match status" value="1"/>
</dbReference>
<evidence type="ECO:0000313" key="2">
    <source>
        <dbReference type="Proteomes" id="UP000017548"/>
    </source>
</evidence>
<reference evidence="1 2" key="1">
    <citation type="journal article" date="2013" name="Genome Announc.">
        <title>Draft Genome Sequence of Shewanella decolorationis S12, a Dye-Degrading Bacterium Isolated from a Wastewater Treatment Plant.</title>
        <authorList>
            <person name="Xu M."/>
            <person name="Fang Y."/>
            <person name="Liu J."/>
            <person name="Chen X."/>
            <person name="Sun G."/>
            <person name="Guo J."/>
            <person name="Hua Z."/>
            <person name="Tu Q."/>
            <person name="Wu L."/>
            <person name="Zhou J."/>
            <person name="Liu X."/>
        </authorList>
    </citation>
    <scope>NUCLEOTIDE SEQUENCE [LARGE SCALE GENOMIC DNA]</scope>
    <source>
        <strain evidence="1 2">S12</strain>
    </source>
</reference>
<dbReference type="EMBL" id="AXZL01000076">
    <property type="protein sequence ID" value="ESE39986.1"/>
    <property type="molecule type" value="Genomic_DNA"/>
</dbReference>
<protein>
    <submittedName>
        <fullName evidence="1">Membrane protein</fullName>
    </submittedName>
</protein>
<dbReference type="InterPro" id="IPR010323">
    <property type="entry name" value="DUF924"/>
</dbReference>
<gene>
    <name evidence="1" type="ORF">SHD_4195</name>
</gene>
<dbReference type="Pfam" id="PF06041">
    <property type="entry name" value="DUF924"/>
    <property type="match status" value="1"/>
</dbReference>
<name>A0ABP2Z023_9GAMM</name>
<comment type="caution">
    <text evidence="1">The sequence shown here is derived from an EMBL/GenBank/DDBJ whole genome shotgun (WGS) entry which is preliminary data.</text>
</comment>
<sequence>MSQMITAEQVLHFWFEEISPKSWWIKDPEFDALIQFRFEDLLKQAKRGELADWRVTPQGRLAEIIVLDQFSRNIYRDTPAAFEADAIALVLAQEAVAQQVDQALKPKQVPFLFMPYMHSESPLIHQVAVKLFNREAAIANLAFELRHKEIIDRFGRYPHRNKILGRESTAEEIAFLSQPGSSF</sequence>
<dbReference type="Proteomes" id="UP000017548">
    <property type="component" value="Unassembled WGS sequence"/>
</dbReference>
<organism evidence="1 2">
    <name type="scientific">Shewanella decolorationis S12</name>
    <dbReference type="NCBI Taxonomy" id="1353536"/>
    <lineage>
        <taxon>Bacteria</taxon>
        <taxon>Pseudomonadati</taxon>
        <taxon>Pseudomonadota</taxon>
        <taxon>Gammaproteobacteria</taxon>
        <taxon>Alteromonadales</taxon>
        <taxon>Shewanellaceae</taxon>
        <taxon>Shewanella</taxon>
    </lineage>
</organism>
<dbReference type="SUPFAM" id="SSF48452">
    <property type="entry name" value="TPR-like"/>
    <property type="match status" value="1"/>
</dbReference>
<accession>A0ABP2Z023</accession>
<keyword evidence="2" id="KW-1185">Reference proteome</keyword>
<evidence type="ECO:0000313" key="1">
    <source>
        <dbReference type="EMBL" id="ESE39986.1"/>
    </source>
</evidence>